<evidence type="ECO:0000256" key="10">
    <source>
        <dbReference type="ARBA" id="ARBA00059247"/>
    </source>
</evidence>
<dbReference type="SUPFAM" id="SSF56784">
    <property type="entry name" value="HAD-like"/>
    <property type="match status" value="1"/>
</dbReference>
<dbReference type="GO" id="GO:0005829">
    <property type="term" value="C:cytosol"/>
    <property type="evidence" value="ECO:0007669"/>
    <property type="project" value="TreeGrafter"/>
</dbReference>
<gene>
    <name evidence="11" type="ORF">B0G85_0654</name>
</gene>
<dbReference type="PANTHER" id="PTHR43434">
    <property type="entry name" value="PHOSPHOGLYCOLATE PHOSPHATASE"/>
    <property type="match status" value="1"/>
</dbReference>
<proteinExistence type="predicted"/>
<dbReference type="GO" id="GO:0019253">
    <property type="term" value="P:reductive pentose-phosphate cycle"/>
    <property type="evidence" value="ECO:0007669"/>
    <property type="project" value="UniProtKB-KW"/>
</dbReference>
<dbReference type="InterPro" id="IPR041492">
    <property type="entry name" value="HAD_2"/>
</dbReference>
<dbReference type="Gene3D" id="1.10.150.240">
    <property type="entry name" value="Putative phosphatase, domain 2"/>
    <property type="match status" value="1"/>
</dbReference>
<dbReference type="SFLD" id="SFLDG01135">
    <property type="entry name" value="C1.5.6:_HAD__Beta-PGM__Phospha"/>
    <property type="match status" value="1"/>
</dbReference>
<comment type="function">
    <text evidence="10">Specifically catalyzes the dephosphorylation of 2-phosphoglycolate. Is involved in the dissimilation of the intracellular 2-phosphoglycolate formed during the DNA repair of 3'-phosphoglycolate ends, a major class of DNA lesions induced by oxidative stress.</text>
</comment>
<dbReference type="InterPro" id="IPR036412">
    <property type="entry name" value="HAD-like_sf"/>
</dbReference>
<evidence type="ECO:0000256" key="9">
    <source>
        <dbReference type="ARBA" id="ARBA00023277"/>
    </source>
</evidence>
<dbReference type="EMBL" id="PGTX01000001">
    <property type="protein sequence ID" value="PJI83260.1"/>
    <property type="molecule type" value="Genomic_DNA"/>
</dbReference>
<comment type="caution">
    <text evidence="11">The sequence shown here is derived from an EMBL/GenBank/DDBJ whole genome shotgun (WGS) entry which is preliminary data.</text>
</comment>
<dbReference type="SFLD" id="SFLDG01129">
    <property type="entry name" value="C1.5:_HAD__Beta-PGM__Phosphata"/>
    <property type="match status" value="1"/>
</dbReference>
<evidence type="ECO:0000256" key="5">
    <source>
        <dbReference type="ARBA" id="ARBA00022567"/>
    </source>
</evidence>
<dbReference type="GO" id="GO:0006281">
    <property type="term" value="P:DNA repair"/>
    <property type="evidence" value="ECO:0007669"/>
    <property type="project" value="TreeGrafter"/>
</dbReference>
<name>A0A2M8VZI0_9BURK</name>
<comment type="pathway">
    <text evidence="2">Organic acid metabolism; glycolate biosynthesis; glycolate from 2-phosphoglycolate: step 1/1.</text>
</comment>
<evidence type="ECO:0000256" key="1">
    <source>
        <dbReference type="ARBA" id="ARBA00000830"/>
    </source>
</evidence>
<dbReference type="Gene3D" id="3.40.50.1000">
    <property type="entry name" value="HAD superfamily/HAD-like"/>
    <property type="match status" value="1"/>
</dbReference>
<protein>
    <recommendedName>
        <fullName evidence="4">phosphoglycolate phosphatase</fullName>
        <ecNumber evidence="4">3.1.3.18</ecNumber>
    </recommendedName>
</protein>
<evidence type="ECO:0000256" key="6">
    <source>
        <dbReference type="ARBA" id="ARBA00022723"/>
    </source>
</evidence>
<dbReference type="GO" id="GO:0008967">
    <property type="term" value="F:phosphoglycolate phosphatase activity"/>
    <property type="evidence" value="ECO:0007669"/>
    <property type="project" value="UniProtKB-EC"/>
</dbReference>
<keyword evidence="9" id="KW-0119">Carbohydrate metabolism</keyword>
<dbReference type="GO" id="GO:0046872">
    <property type="term" value="F:metal ion binding"/>
    <property type="evidence" value="ECO:0007669"/>
    <property type="project" value="UniProtKB-KW"/>
</dbReference>
<keyword evidence="6" id="KW-0479">Metal-binding</keyword>
<keyword evidence="12" id="KW-1185">Reference proteome</keyword>
<organism evidence="11 12">
    <name type="scientific">Polynucleobacter brandtiae</name>
    <dbReference type="NCBI Taxonomy" id="1938816"/>
    <lineage>
        <taxon>Bacteria</taxon>
        <taxon>Pseudomonadati</taxon>
        <taxon>Pseudomonadota</taxon>
        <taxon>Betaproteobacteria</taxon>
        <taxon>Burkholderiales</taxon>
        <taxon>Burkholderiaceae</taxon>
        <taxon>Polynucleobacter</taxon>
    </lineage>
</organism>
<keyword evidence="7" id="KW-0378">Hydrolase</keyword>
<dbReference type="InterPro" id="IPR050155">
    <property type="entry name" value="HAD-like_hydrolase_sf"/>
</dbReference>
<evidence type="ECO:0000256" key="8">
    <source>
        <dbReference type="ARBA" id="ARBA00022842"/>
    </source>
</evidence>
<dbReference type="OrthoDB" id="9776368at2"/>
<dbReference type="FunFam" id="3.40.50.1000:FF:000022">
    <property type="entry name" value="Phosphoglycolate phosphatase"/>
    <property type="match status" value="1"/>
</dbReference>
<evidence type="ECO:0000313" key="11">
    <source>
        <dbReference type="EMBL" id="PJI83260.1"/>
    </source>
</evidence>
<dbReference type="NCBIfam" id="TIGR01549">
    <property type="entry name" value="HAD-SF-IA-v1"/>
    <property type="match status" value="1"/>
</dbReference>
<evidence type="ECO:0000256" key="2">
    <source>
        <dbReference type="ARBA" id="ARBA00004818"/>
    </source>
</evidence>
<evidence type="ECO:0000256" key="4">
    <source>
        <dbReference type="ARBA" id="ARBA00013078"/>
    </source>
</evidence>
<dbReference type="Pfam" id="PF13419">
    <property type="entry name" value="HAD_2"/>
    <property type="match status" value="1"/>
</dbReference>
<dbReference type="AlphaFoldDB" id="A0A2M8VZI0"/>
<dbReference type="InterPro" id="IPR023198">
    <property type="entry name" value="PGP-like_dom2"/>
</dbReference>
<dbReference type="RefSeq" id="WP_100378981.1">
    <property type="nucleotide sequence ID" value="NZ_CBCSBW010000001.1"/>
</dbReference>
<sequence>MTDRLISPYSGVFFDLDGTLADTAPDLVAAANQLLIARKLEPKPYELLRPRASAGARGLIFGAFAMGTDHPDFNALRDEFFSNYEKALLVNSKLFDGIAHLLDQLDAAQTPWGIITNKSERFTKPLTDLMGLRQRAVATISGDTTPYSKPHPEPILHAARIANVDPTKALYVGDDIRDIVAGRAAGMKTIAAAYGYCGCDEPPQEWGADYLIEHPSELMQIIYPSRDMTSI</sequence>
<comment type="catalytic activity">
    <reaction evidence="1">
        <text>2-phosphoglycolate + H2O = glycolate + phosphate</text>
        <dbReference type="Rhea" id="RHEA:14369"/>
        <dbReference type="ChEBI" id="CHEBI:15377"/>
        <dbReference type="ChEBI" id="CHEBI:29805"/>
        <dbReference type="ChEBI" id="CHEBI:43474"/>
        <dbReference type="ChEBI" id="CHEBI:58033"/>
        <dbReference type="EC" id="3.1.3.18"/>
    </reaction>
</comment>
<accession>A0A2M8VZI0</accession>
<dbReference type="InterPro" id="IPR023214">
    <property type="entry name" value="HAD_sf"/>
</dbReference>
<dbReference type="PANTHER" id="PTHR43434:SF23">
    <property type="entry name" value="PHOSPHOGLYCOLATE PHOSPHATASE"/>
    <property type="match status" value="1"/>
</dbReference>
<evidence type="ECO:0000256" key="3">
    <source>
        <dbReference type="ARBA" id="ARBA00011233"/>
    </source>
</evidence>
<comment type="subunit">
    <text evidence="3">Homotrimer.</text>
</comment>
<keyword evidence="8" id="KW-0460">Magnesium</keyword>
<dbReference type="SFLD" id="SFLDS00003">
    <property type="entry name" value="Haloacid_Dehalogenase"/>
    <property type="match status" value="1"/>
</dbReference>
<reference evidence="11 12" key="1">
    <citation type="submission" date="2017-11" db="EMBL/GenBank/DDBJ databases">
        <title>Genomic Encyclopedia of Type Strains, Phase III (KMG-III): the genomes of soil and plant-associated and newly described type strains.</title>
        <authorList>
            <person name="Whitman W."/>
        </authorList>
    </citation>
    <scope>NUCLEOTIDE SEQUENCE [LARGE SCALE GENOMIC DNA]</scope>
    <source>
        <strain evidence="11 12">UB-Domo-W1</strain>
    </source>
</reference>
<dbReference type="InterPro" id="IPR006439">
    <property type="entry name" value="HAD-SF_hydro_IA"/>
</dbReference>
<dbReference type="Proteomes" id="UP000229366">
    <property type="component" value="Unassembled WGS sequence"/>
</dbReference>
<dbReference type="EC" id="3.1.3.18" evidence="4"/>
<keyword evidence="5" id="KW-0113">Calvin cycle</keyword>
<evidence type="ECO:0000256" key="7">
    <source>
        <dbReference type="ARBA" id="ARBA00022801"/>
    </source>
</evidence>
<evidence type="ECO:0000313" key="12">
    <source>
        <dbReference type="Proteomes" id="UP000229366"/>
    </source>
</evidence>